<comment type="caution">
    <text evidence="2">The sequence shown here is derived from an EMBL/GenBank/DDBJ whole genome shotgun (WGS) entry which is preliminary data.</text>
</comment>
<keyword evidence="3" id="KW-1185">Reference proteome</keyword>
<keyword evidence="1" id="KW-0812">Transmembrane</keyword>
<reference evidence="2 3" key="1">
    <citation type="journal article" date="2013" name="Curr. Biol.">
        <title>The Genome of the Foraminiferan Reticulomyxa filosa.</title>
        <authorList>
            <person name="Glockner G."/>
            <person name="Hulsmann N."/>
            <person name="Schleicher M."/>
            <person name="Noegel A.A."/>
            <person name="Eichinger L."/>
            <person name="Gallinger C."/>
            <person name="Pawlowski J."/>
            <person name="Sierra R."/>
            <person name="Euteneuer U."/>
            <person name="Pillet L."/>
            <person name="Moustafa A."/>
            <person name="Platzer M."/>
            <person name="Groth M."/>
            <person name="Szafranski K."/>
            <person name="Schliwa M."/>
        </authorList>
    </citation>
    <scope>NUCLEOTIDE SEQUENCE [LARGE SCALE GENOMIC DNA]</scope>
</reference>
<dbReference type="EMBL" id="ASPP01028004">
    <property type="protein sequence ID" value="ETO05542.1"/>
    <property type="molecule type" value="Genomic_DNA"/>
</dbReference>
<accession>X6LWM7</accession>
<keyword evidence="1" id="KW-0472">Membrane</keyword>
<gene>
    <name evidence="2" type="ORF">RFI_31851</name>
</gene>
<name>X6LWM7_RETFI</name>
<organism evidence="2 3">
    <name type="scientific">Reticulomyxa filosa</name>
    <dbReference type="NCBI Taxonomy" id="46433"/>
    <lineage>
        <taxon>Eukaryota</taxon>
        <taxon>Sar</taxon>
        <taxon>Rhizaria</taxon>
        <taxon>Retaria</taxon>
        <taxon>Foraminifera</taxon>
        <taxon>Monothalamids</taxon>
        <taxon>Reticulomyxidae</taxon>
        <taxon>Reticulomyxa</taxon>
    </lineage>
</organism>
<keyword evidence="1" id="KW-1133">Transmembrane helix</keyword>
<feature type="transmembrane region" description="Helical" evidence="1">
    <location>
        <begin position="65"/>
        <end position="89"/>
    </location>
</feature>
<proteinExistence type="predicted"/>
<dbReference type="Proteomes" id="UP000023152">
    <property type="component" value="Unassembled WGS sequence"/>
</dbReference>
<evidence type="ECO:0000256" key="1">
    <source>
        <dbReference type="SAM" id="Phobius"/>
    </source>
</evidence>
<evidence type="ECO:0000313" key="3">
    <source>
        <dbReference type="Proteomes" id="UP000023152"/>
    </source>
</evidence>
<sequence>MHRRSPQKWNKEALSKKLGLSMETIDFIFWEDEMRRKYKIPYDLDTIKLLEAYCGTDDVLESRVILLLLLLFIIIIIICFTLSFLSIFISMCKCIQVTGDPYFTSGRLRSGSPLLLPTEELDEHLYSWQRKQQYKPNLRKDHYELIPQNGSGSGKIIDTYPRRLDAKSNYMIVDIGEDDIRQAHDEHMNVKIRESNGHIRWATVEECNFAHMKEYPKGFSPHDRIRSKRREQMRARRKFPKKPFIDTRFVEHHWW</sequence>
<evidence type="ECO:0000313" key="2">
    <source>
        <dbReference type="EMBL" id="ETO05542.1"/>
    </source>
</evidence>
<dbReference type="AlphaFoldDB" id="X6LWM7"/>
<protein>
    <submittedName>
        <fullName evidence="2">Uncharacterized protein</fullName>
    </submittedName>
</protein>